<proteinExistence type="predicted"/>
<feature type="transmembrane region" description="Helical" evidence="12">
    <location>
        <begin position="12"/>
        <end position="35"/>
    </location>
</feature>
<evidence type="ECO:0000256" key="9">
    <source>
        <dbReference type="ARBA" id="ARBA00022833"/>
    </source>
</evidence>
<protein>
    <recommendedName>
        <fullName evidence="3">RING-type E3 ubiquitin transferase</fullName>
        <ecNumber evidence="3">2.3.2.27</ecNumber>
    </recommendedName>
</protein>
<dbReference type="GO" id="GO:0016567">
    <property type="term" value="P:protein ubiquitination"/>
    <property type="evidence" value="ECO:0007669"/>
    <property type="project" value="InterPro"/>
</dbReference>
<evidence type="ECO:0000256" key="1">
    <source>
        <dbReference type="ARBA" id="ARBA00000900"/>
    </source>
</evidence>
<dbReference type="Proteomes" id="UP000272400">
    <property type="component" value="Unassembled WGS sequence"/>
</dbReference>
<reference evidence="14 15" key="1">
    <citation type="submission" date="2018-11" db="EMBL/GenBank/DDBJ databases">
        <title>Sequencing the genomes of 1000 actinobacteria strains.</title>
        <authorList>
            <person name="Klenk H.-P."/>
        </authorList>
    </citation>
    <scope>NUCLEOTIDE SEQUENCE [LARGE SCALE GENOMIC DNA]</scope>
    <source>
        <strain evidence="14 15">DSM 44254</strain>
    </source>
</reference>
<evidence type="ECO:0000256" key="11">
    <source>
        <dbReference type="ARBA" id="ARBA00023136"/>
    </source>
</evidence>
<keyword evidence="4" id="KW-0808">Transferase</keyword>
<name>A0A3N1CY43_9ACTN</name>
<dbReference type="EC" id="2.3.2.27" evidence="3"/>
<organism evidence="14 15">
    <name type="scientific">Actinocorallia herbida</name>
    <dbReference type="NCBI Taxonomy" id="58109"/>
    <lineage>
        <taxon>Bacteria</taxon>
        <taxon>Bacillati</taxon>
        <taxon>Actinomycetota</taxon>
        <taxon>Actinomycetes</taxon>
        <taxon>Streptosporangiales</taxon>
        <taxon>Thermomonosporaceae</taxon>
        <taxon>Actinocorallia</taxon>
    </lineage>
</organism>
<dbReference type="EMBL" id="RJKE01000001">
    <property type="protein sequence ID" value="ROO86165.1"/>
    <property type="molecule type" value="Genomic_DNA"/>
</dbReference>
<dbReference type="RefSeq" id="WP_170201459.1">
    <property type="nucleotide sequence ID" value="NZ_RJKE01000001.1"/>
</dbReference>
<keyword evidence="14" id="KW-0436">Ligase</keyword>
<evidence type="ECO:0000313" key="15">
    <source>
        <dbReference type="Proteomes" id="UP000272400"/>
    </source>
</evidence>
<dbReference type="Pfam" id="PF12483">
    <property type="entry name" value="GIDE"/>
    <property type="match status" value="1"/>
</dbReference>
<keyword evidence="10 12" id="KW-1133">Transmembrane helix</keyword>
<evidence type="ECO:0000313" key="14">
    <source>
        <dbReference type="EMBL" id="ROO86165.1"/>
    </source>
</evidence>
<keyword evidence="11 12" id="KW-0472">Membrane</keyword>
<evidence type="ECO:0000256" key="8">
    <source>
        <dbReference type="ARBA" id="ARBA00022786"/>
    </source>
</evidence>
<keyword evidence="6" id="KW-0479">Metal-binding</keyword>
<dbReference type="GO" id="GO:0008270">
    <property type="term" value="F:zinc ion binding"/>
    <property type="evidence" value="ECO:0007669"/>
    <property type="project" value="UniProtKB-KW"/>
</dbReference>
<keyword evidence="15" id="KW-1185">Reference proteome</keyword>
<sequence length="263" mass="28655">MSEAEWSGDLAAILYGVALLCALVLTVALVLAQIARGRRAMMTRNETLTYARLTAGGPAWGLCEVTGTAEPGPGGPLTAPLSGRPCVWYRAVARQKTASGVSFFHTDVSAAPIVLNDGTGRITVLPDREMRGALRSVDLRRVPPAEAGPLPRGASDAEWYRYEEWILPPGEHLYACGKAVYDGTSVVMDRPYPEDRSDLSAAERDLADDHPYVLSAWSEERTTRHETRRMVLSYAVAGAATVIGLGAFAWSRHEAEKVPYRRR</sequence>
<gene>
    <name evidence="14" type="ORF">EDD29_3728</name>
</gene>
<comment type="caution">
    <text evidence="14">The sequence shown here is derived from an EMBL/GenBank/DDBJ whole genome shotgun (WGS) entry which is preliminary data.</text>
</comment>
<evidence type="ECO:0000256" key="4">
    <source>
        <dbReference type="ARBA" id="ARBA00022679"/>
    </source>
</evidence>
<keyword evidence="7" id="KW-0863">Zinc-finger</keyword>
<dbReference type="GO" id="GO:0061630">
    <property type="term" value="F:ubiquitin protein ligase activity"/>
    <property type="evidence" value="ECO:0007669"/>
    <property type="project" value="UniProtKB-EC"/>
</dbReference>
<evidence type="ECO:0000256" key="2">
    <source>
        <dbReference type="ARBA" id="ARBA00004141"/>
    </source>
</evidence>
<dbReference type="AlphaFoldDB" id="A0A3N1CY43"/>
<keyword evidence="5 12" id="KW-0812">Transmembrane</keyword>
<dbReference type="InterPro" id="IPR022170">
    <property type="entry name" value="MUL1-like"/>
</dbReference>
<evidence type="ECO:0000256" key="7">
    <source>
        <dbReference type="ARBA" id="ARBA00022771"/>
    </source>
</evidence>
<keyword evidence="9" id="KW-0862">Zinc</keyword>
<comment type="catalytic activity">
    <reaction evidence="1">
        <text>S-ubiquitinyl-[E2 ubiquitin-conjugating enzyme]-L-cysteine + [acceptor protein]-L-lysine = [E2 ubiquitin-conjugating enzyme]-L-cysteine + N(6)-ubiquitinyl-[acceptor protein]-L-lysine.</text>
        <dbReference type="EC" id="2.3.2.27"/>
    </reaction>
</comment>
<feature type="transmembrane region" description="Helical" evidence="12">
    <location>
        <begin position="231"/>
        <end position="250"/>
    </location>
</feature>
<evidence type="ECO:0000259" key="13">
    <source>
        <dbReference type="Pfam" id="PF12483"/>
    </source>
</evidence>
<dbReference type="GO" id="GO:0016020">
    <property type="term" value="C:membrane"/>
    <property type="evidence" value="ECO:0007669"/>
    <property type="project" value="UniProtKB-SubCell"/>
</dbReference>
<evidence type="ECO:0000256" key="12">
    <source>
        <dbReference type="SAM" id="Phobius"/>
    </source>
</evidence>
<evidence type="ECO:0000256" key="10">
    <source>
        <dbReference type="ARBA" id="ARBA00022989"/>
    </source>
</evidence>
<accession>A0A3N1CY43</accession>
<keyword evidence="8" id="KW-0833">Ubl conjugation pathway</keyword>
<evidence type="ECO:0000256" key="3">
    <source>
        <dbReference type="ARBA" id="ARBA00012483"/>
    </source>
</evidence>
<comment type="subcellular location">
    <subcellularLocation>
        <location evidence="2">Membrane</location>
        <topology evidence="2">Multi-pass membrane protein</topology>
    </subcellularLocation>
</comment>
<feature type="domain" description="E3 Ubiquitin ligase MUL1-like" evidence="13">
    <location>
        <begin position="105"/>
        <end position="191"/>
    </location>
</feature>
<dbReference type="GO" id="GO:0016874">
    <property type="term" value="F:ligase activity"/>
    <property type="evidence" value="ECO:0007669"/>
    <property type="project" value="UniProtKB-KW"/>
</dbReference>
<evidence type="ECO:0000256" key="6">
    <source>
        <dbReference type="ARBA" id="ARBA00022723"/>
    </source>
</evidence>
<evidence type="ECO:0000256" key="5">
    <source>
        <dbReference type="ARBA" id="ARBA00022692"/>
    </source>
</evidence>